<proteinExistence type="predicted"/>
<dbReference type="GO" id="GO:0003677">
    <property type="term" value="F:DNA binding"/>
    <property type="evidence" value="ECO:0007669"/>
    <property type="project" value="UniProtKB-KW"/>
</dbReference>
<dbReference type="InterPro" id="IPR018490">
    <property type="entry name" value="cNMP-bd_dom_sf"/>
</dbReference>
<dbReference type="PATRIC" id="fig|1348774.3.peg.2125"/>
<accession>A0A0G3XIS0</accession>
<dbReference type="SUPFAM" id="SSF51206">
    <property type="entry name" value="cAMP-binding domain-like"/>
    <property type="match status" value="1"/>
</dbReference>
<evidence type="ECO:0000313" key="5">
    <source>
        <dbReference type="Proteomes" id="UP000035287"/>
    </source>
</evidence>
<evidence type="ECO:0000256" key="1">
    <source>
        <dbReference type="ARBA" id="ARBA00023015"/>
    </source>
</evidence>
<dbReference type="RefSeq" id="WP_047820914.1">
    <property type="nucleotide sequence ID" value="NZ_CP011770.1"/>
</dbReference>
<keyword evidence="5" id="KW-1185">Reference proteome</keyword>
<dbReference type="AlphaFoldDB" id="A0A0G3XIS0"/>
<dbReference type="PROSITE" id="PS51063">
    <property type="entry name" value="HTH_CRP_2"/>
    <property type="match status" value="1"/>
</dbReference>
<keyword evidence="2" id="KW-0238">DNA-binding</keyword>
<sequence>MGSAAYPKTGRFMMGRLRHAMRDSEKQLLEDLVERTELFAAPQTVLNRGQCVDQSTMLIDGFIVRSITRDGKRHIISVHVPGDFVDLHGFALKRLDHDIVTLGHTKLGYVPHSRLVDVLRGEPHLTRLLWFSTLLDAAIHREWILKLENLNADGRLAHLIVELWTRLNFIGLAEPNSCAMPLTQVELADACGTTAIHMNRTVRAMREAGILDFARGRVMITDMERLKEVARFDDSYLYGDGDLHIGHALDAM</sequence>
<dbReference type="InterPro" id="IPR012318">
    <property type="entry name" value="HTH_CRP"/>
</dbReference>
<dbReference type="EMBL" id="CP011770">
    <property type="protein sequence ID" value="AKM10243.1"/>
    <property type="molecule type" value="Genomic_DNA"/>
</dbReference>
<dbReference type="Proteomes" id="UP000035287">
    <property type="component" value="Chromosome"/>
</dbReference>
<dbReference type="SUPFAM" id="SSF46785">
    <property type="entry name" value="Winged helix' DNA-binding domain"/>
    <property type="match status" value="1"/>
</dbReference>
<dbReference type="InterPro" id="IPR036388">
    <property type="entry name" value="WH-like_DNA-bd_sf"/>
</dbReference>
<dbReference type="Pfam" id="PF13545">
    <property type="entry name" value="HTH_Crp_2"/>
    <property type="match status" value="1"/>
</dbReference>
<dbReference type="InterPro" id="IPR014710">
    <property type="entry name" value="RmlC-like_jellyroll"/>
</dbReference>
<dbReference type="KEGG" id="cna:AB433_10140"/>
<protein>
    <submittedName>
        <fullName evidence="4">Transcriptional regulator</fullName>
    </submittedName>
</protein>
<evidence type="ECO:0000313" key="4">
    <source>
        <dbReference type="EMBL" id="AKM10243.1"/>
    </source>
</evidence>
<evidence type="ECO:0000256" key="2">
    <source>
        <dbReference type="ARBA" id="ARBA00023125"/>
    </source>
</evidence>
<keyword evidence="1" id="KW-0805">Transcription regulation</keyword>
<evidence type="ECO:0000256" key="3">
    <source>
        <dbReference type="ARBA" id="ARBA00023163"/>
    </source>
</evidence>
<name>A0A0G3XIS0_9SPHN</name>
<dbReference type="STRING" id="1348774.AB433_10140"/>
<keyword evidence="3" id="KW-0804">Transcription</keyword>
<reference evidence="4 5" key="1">
    <citation type="submission" date="2015-06" db="EMBL/GenBank/DDBJ databases">
        <authorList>
            <person name="Zeng Y."/>
            <person name="Huang Y."/>
        </authorList>
    </citation>
    <scope>NUCLEOTIDE SEQUENCE [LARGE SCALE GENOMIC DNA]</scope>
    <source>
        <strain evidence="4 5">PQ-2</strain>
    </source>
</reference>
<dbReference type="OrthoDB" id="6155297at2"/>
<dbReference type="GO" id="GO:0006355">
    <property type="term" value="P:regulation of DNA-templated transcription"/>
    <property type="evidence" value="ECO:0007669"/>
    <property type="project" value="InterPro"/>
</dbReference>
<gene>
    <name evidence="4" type="ORF">AB433_10140</name>
</gene>
<organism evidence="4 5">
    <name type="scientific">Croceicoccus naphthovorans</name>
    <dbReference type="NCBI Taxonomy" id="1348774"/>
    <lineage>
        <taxon>Bacteria</taxon>
        <taxon>Pseudomonadati</taxon>
        <taxon>Pseudomonadota</taxon>
        <taxon>Alphaproteobacteria</taxon>
        <taxon>Sphingomonadales</taxon>
        <taxon>Erythrobacteraceae</taxon>
        <taxon>Croceicoccus</taxon>
    </lineage>
</organism>
<dbReference type="Gene3D" id="2.60.120.10">
    <property type="entry name" value="Jelly Rolls"/>
    <property type="match status" value="1"/>
</dbReference>
<dbReference type="Gene3D" id="1.10.10.10">
    <property type="entry name" value="Winged helix-like DNA-binding domain superfamily/Winged helix DNA-binding domain"/>
    <property type="match status" value="1"/>
</dbReference>
<dbReference type="InterPro" id="IPR036390">
    <property type="entry name" value="WH_DNA-bd_sf"/>
</dbReference>